<sequence length="79" mass="9524">MLGEPHSIHHEFPQHRERIDALAKEHPEFRAKVEEHDRLDKTIRGLEMRENPIADRDMETMKVERMHLKDEIYRRLNGG</sequence>
<dbReference type="InterPro" id="IPR007420">
    <property type="entry name" value="DUF465"/>
</dbReference>
<accession>A0ABS0AJI8</accession>
<name>A0ABS0AJI8_9GAMM</name>
<keyword evidence="2" id="KW-1185">Reference proteome</keyword>
<dbReference type="Proteomes" id="UP000644441">
    <property type="component" value="Unassembled WGS sequence"/>
</dbReference>
<dbReference type="RefSeq" id="WP_142949346.1">
    <property type="nucleotide sequence ID" value="NZ_ARXR01000037.1"/>
</dbReference>
<organism evidence="1 2">
    <name type="scientific">Alloalcanivorax venustensis ISO4</name>
    <dbReference type="NCBI Taxonomy" id="1177184"/>
    <lineage>
        <taxon>Bacteria</taxon>
        <taxon>Pseudomonadati</taxon>
        <taxon>Pseudomonadota</taxon>
        <taxon>Gammaproteobacteria</taxon>
        <taxon>Oceanospirillales</taxon>
        <taxon>Alcanivoracaceae</taxon>
        <taxon>Alloalcanivorax</taxon>
    </lineage>
</organism>
<protein>
    <recommendedName>
        <fullName evidence="3">DUF465 domain-containing protein</fullName>
    </recommendedName>
</protein>
<dbReference type="InterPro" id="IPR038444">
    <property type="entry name" value="DUF465_sf"/>
</dbReference>
<evidence type="ECO:0000313" key="2">
    <source>
        <dbReference type="Proteomes" id="UP000644441"/>
    </source>
</evidence>
<dbReference type="Gene3D" id="6.10.280.50">
    <property type="match status" value="1"/>
</dbReference>
<evidence type="ECO:0008006" key="3">
    <source>
        <dbReference type="Google" id="ProtNLM"/>
    </source>
</evidence>
<proteinExistence type="predicted"/>
<dbReference type="Pfam" id="PF04325">
    <property type="entry name" value="DUF465"/>
    <property type="match status" value="1"/>
</dbReference>
<gene>
    <name evidence="1" type="ORF">ISO4_02905</name>
</gene>
<reference evidence="1 2" key="1">
    <citation type="submission" date="2012-09" db="EMBL/GenBank/DDBJ databases">
        <title>Genome Sequence of alkane-degrading Bacterium Alcanivorax venustensis ISO4.</title>
        <authorList>
            <person name="Lai Q."/>
            <person name="Shao Z."/>
        </authorList>
    </citation>
    <scope>NUCLEOTIDE SEQUENCE [LARGE SCALE GENOMIC DNA]</scope>
    <source>
        <strain evidence="1 2">ISO4</strain>
    </source>
</reference>
<dbReference type="GeneID" id="99766707"/>
<comment type="caution">
    <text evidence="1">The sequence shown here is derived from an EMBL/GenBank/DDBJ whole genome shotgun (WGS) entry which is preliminary data.</text>
</comment>
<evidence type="ECO:0000313" key="1">
    <source>
        <dbReference type="EMBL" id="MBF5054303.1"/>
    </source>
</evidence>
<dbReference type="EMBL" id="ARXR01000037">
    <property type="protein sequence ID" value="MBF5054303.1"/>
    <property type="molecule type" value="Genomic_DNA"/>
</dbReference>